<gene>
    <name evidence="2" type="ORF">F8M41_006213</name>
</gene>
<organism evidence="2 3">
    <name type="scientific">Gigaspora margarita</name>
    <dbReference type="NCBI Taxonomy" id="4874"/>
    <lineage>
        <taxon>Eukaryota</taxon>
        <taxon>Fungi</taxon>
        <taxon>Fungi incertae sedis</taxon>
        <taxon>Mucoromycota</taxon>
        <taxon>Glomeromycotina</taxon>
        <taxon>Glomeromycetes</taxon>
        <taxon>Diversisporales</taxon>
        <taxon>Gigasporaceae</taxon>
        <taxon>Gigaspora</taxon>
    </lineage>
</organism>
<evidence type="ECO:0000313" key="3">
    <source>
        <dbReference type="Proteomes" id="UP000439903"/>
    </source>
</evidence>
<keyword evidence="3" id="KW-1185">Reference proteome</keyword>
<dbReference type="EMBL" id="WTPW01001605">
    <property type="protein sequence ID" value="KAF0426320.1"/>
    <property type="molecule type" value="Genomic_DNA"/>
</dbReference>
<reference evidence="2 3" key="1">
    <citation type="journal article" date="2019" name="Environ. Microbiol.">
        <title>At the nexus of three kingdoms: the genome of the mycorrhizal fungus Gigaspora margarita provides insights into plant, endobacterial and fungal interactions.</title>
        <authorList>
            <person name="Venice F."/>
            <person name="Ghignone S."/>
            <person name="Salvioli di Fossalunga A."/>
            <person name="Amselem J."/>
            <person name="Novero M."/>
            <person name="Xianan X."/>
            <person name="Sedzielewska Toro K."/>
            <person name="Morin E."/>
            <person name="Lipzen A."/>
            <person name="Grigoriev I.V."/>
            <person name="Henrissat B."/>
            <person name="Martin F.M."/>
            <person name="Bonfante P."/>
        </authorList>
    </citation>
    <scope>NUCLEOTIDE SEQUENCE [LARGE SCALE GENOMIC DNA]</scope>
    <source>
        <strain evidence="2 3">BEG34</strain>
    </source>
</reference>
<name>A0A8H3X7I2_GIGMA</name>
<comment type="caution">
    <text evidence="2">The sequence shown here is derived from an EMBL/GenBank/DDBJ whole genome shotgun (WGS) entry which is preliminary data.</text>
</comment>
<sequence length="105" mass="12401">MPCLKFYLFRIATPAKLSCFNVFDWLYNPNNVDTPEIRHSLTEKNTKIGKRHTSGNFKTRTHFESTSGQNRQRKLEQQIFQKIFKRINRISESTKVFSRKTTGIC</sequence>
<feature type="region of interest" description="Disordered" evidence="1">
    <location>
        <begin position="49"/>
        <end position="73"/>
    </location>
</feature>
<dbReference type="OrthoDB" id="364348at2759"/>
<accession>A0A8H3X7I2</accession>
<dbReference type="Proteomes" id="UP000439903">
    <property type="component" value="Unassembled WGS sequence"/>
</dbReference>
<evidence type="ECO:0000313" key="2">
    <source>
        <dbReference type="EMBL" id="KAF0426320.1"/>
    </source>
</evidence>
<feature type="compositionally biased region" description="Polar residues" evidence="1">
    <location>
        <begin position="54"/>
        <end position="70"/>
    </location>
</feature>
<protein>
    <submittedName>
        <fullName evidence="2">t-SNARE</fullName>
    </submittedName>
</protein>
<evidence type="ECO:0000256" key="1">
    <source>
        <dbReference type="SAM" id="MobiDB-lite"/>
    </source>
</evidence>
<proteinExistence type="predicted"/>
<dbReference type="AlphaFoldDB" id="A0A8H3X7I2"/>